<evidence type="ECO:0000313" key="6">
    <source>
        <dbReference type="Proteomes" id="UP000054197"/>
    </source>
</evidence>
<sequence length="416" mass="46226">MNVLTKICTLNICIFLAPSAFADFINDSTGKLELKNVYYNRDYRDPDATQSKREEWAQGFALQLESGFTEGTVGVGVDVLAMAGFKLDSSASRTRTGLLPVRESGKAEDSYGEIGVTAKFRASQSTLKIGTLAPPSLPILEKNLGTLQPQYFKGMYLRSQELQDLTLDVGRITHVNQGNSTNFEALGVGTGSRKNIVVRGKNQSNAFDFAGGSYAFSKHLTASYYRSALDDLYTQHAASVQHTYPVAENQSLKSELRYARSADNGNTNIDNSMWGAALSYSLGSHKWTGAYQTMAGRTGYASLRGSFSSLVNFFQYSDFANKDEKSWQARYDYDFTALGVPGLSMFTRYGSGSNVDRGPGRSDGREWERDIDVTYAFQNPTLKNVKVRLRNAVVRSNFERNVDENRLIVSYERPLW</sequence>
<dbReference type="PANTHER" id="PTHR34596:SF2">
    <property type="entry name" value="CHITOPORIN"/>
    <property type="match status" value="1"/>
</dbReference>
<dbReference type="EMBL" id="LKEF01000015">
    <property type="protein sequence ID" value="KTB66274.1"/>
    <property type="molecule type" value="Genomic_DNA"/>
</dbReference>
<feature type="chain" id="PRO_5006904059" evidence="4">
    <location>
        <begin position="23"/>
        <end position="416"/>
    </location>
</feature>
<dbReference type="InterPro" id="IPR005318">
    <property type="entry name" value="OM_porin_bac"/>
</dbReference>
<evidence type="ECO:0000256" key="2">
    <source>
        <dbReference type="ARBA" id="ARBA00022448"/>
    </source>
</evidence>
<reference evidence="5 6" key="1">
    <citation type="submission" date="2015-09" db="EMBL/GenBank/DDBJ databases">
        <title>Genome sequence of ICMP 11288.</title>
        <authorList>
            <person name="Visnovsky S."/>
            <person name="Lu A."/>
            <person name="Panda P."/>
            <person name="Pitman A."/>
        </authorList>
    </citation>
    <scope>NUCLEOTIDE SEQUENCE [LARGE SCALE GENOMIC DNA]</scope>
    <source>
        <strain evidence="5 6">ICMP 11288</strain>
    </source>
</reference>
<dbReference type="GO" id="GO:0015288">
    <property type="term" value="F:porin activity"/>
    <property type="evidence" value="ECO:0007669"/>
    <property type="project" value="TreeGrafter"/>
</dbReference>
<dbReference type="InterPro" id="IPR023614">
    <property type="entry name" value="Porin_dom_sf"/>
</dbReference>
<dbReference type="Pfam" id="PF03573">
    <property type="entry name" value="OprD"/>
    <property type="match status" value="1"/>
</dbReference>
<dbReference type="Proteomes" id="UP000054197">
    <property type="component" value="Unassembled WGS sequence"/>
</dbReference>
<dbReference type="PANTHER" id="PTHR34596">
    <property type="entry name" value="CHITOPORIN"/>
    <property type="match status" value="1"/>
</dbReference>
<evidence type="ECO:0000256" key="4">
    <source>
        <dbReference type="SAM" id="SignalP"/>
    </source>
</evidence>
<feature type="signal peptide" evidence="4">
    <location>
        <begin position="1"/>
        <end position="22"/>
    </location>
</feature>
<dbReference type="Gene3D" id="2.40.160.10">
    <property type="entry name" value="Porin"/>
    <property type="match status" value="1"/>
</dbReference>
<comment type="similarity">
    <text evidence="1">Belongs to the outer membrane porin (Opr) (TC 1.B.25) family.</text>
</comment>
<dbReference type="AlphaFoldDB" id="A0A0W0I0G4"/>
<protein>
    <submittedName>
        <fullName evidence="5">Porin</fullName>
    </submittedName>
</protein>
<keyword evidence="3 4" id="KW-0732">Signal</keyword>
<dbReference type="GO" id="GO:0016020">
    <property type="term" value="C:membrane"/>
    <property type="evidence" value="ECO:0007669"/>
    <property type="project" value="InterPro"/>
</dbReference>
<evidence type="ECO:0000313" key="5">
    <source>
        <dbReference type="EMBL" id="KTB66274.1"/>
    </source>
</evidence>
<gene>
    <name evidence="5" type="ORF">AO063_25680</name>
</gene>
<accession>A0A0W0I0G4</accession>
<name>A0A0W0I0G4_PSEFL</name>
<evidence type="ECO:0000256" key="3">
    <source>
        <dbReference type="ARBA" id="ARBA00022729"/>
    </source>
</evidence>
<keyword evidence="2" id="KW-0813">Transport</keyword>
<comment type="caution">
    <text evidence="5">The sequence shown here is derived from an EMBL/GenBank/DDBJ whole genome shotgun (WGS) entry which is preliminary data.</text>
</comment>
<evidence type="ECO:0000256" key="1">
    <source>
        <dbReference type="ARBA" id="ARBA00009075"/>
    </source>
</evidence>
<dbReference type="RefSeq" id="WP_058419995.1">
    <property type="nucleotide sequence ID" value="NZ_LKEF01000015.1"/>
</dbReference>
<proteinExistence type="inferred from homology"/>
<organism evidence="5 6">
    <name type="scientific">Pseudomonas fluorescens ICMP 11288</name>
    <dbReference type="NCBI Taxonomy" id="1198309"/>
    <lineage>
        <taxon>Bacteria</taxon>
        <taxon>Pseudomonadati</taxon>
        <taxon>Pseudomonadota</taxon>
        <taxon>Gammaproteobacteria</taxon>
        <taxon>Pseudomonadales</taxon>
        <taxon>Pseudomonadaceae</taxon>
        <taxon>Pseudomonas</taxon>
    </lineage>
</organism>